<dbReference type="InterPro" id="IPR023828">
    <property type="entry name" value="Peptidase_S8_Ser-AS"/>
</dbReference>
<evidence type="ECO:0000313" key="8">
    <source>
        <dbReference type="Proteomes" id="UP001501490"/>
    </source>
</evidence>
<dbReference type="Gene3D" id="3.40.50.200">
    <property type="entry name" value="Peptidase S8/S53 domain"/>
    <property type="match status" value="1"/>
</dbReference>
<accession>A0ABP7AMR2</accession>
<dbReference type="Gene3D" id="2.60.40.10">
    <property type="entry name" value="Immunoglobulins"/>
    <property type="match status" value="1"/>
</dbReference>
<proteinExistence type="inferred from homology"/>
<dbReference type="InterPro" id="IPR013783">
    <property type="entry name" value="Ig-like_fold"/>
</dbReference>
<evidence type="ECO:0000256" key="5">
    <source>
        <dbReference type="PROSITE-ProRule" id="PRU01240"/>
    </source>
</evidence>
<evidence type="ECO:0000259" key="6">
    <source>
        <dbReference type="Pfam" id="PF00082"/>
    </source>
</evidence>
<comment type="caution">
    <text evidence="7">The sequence shown here is derived from an EMBL/GenBank/DDBJ whole genome shotgun (WGS) entry which is preliminary data.</text>
</comment>
<dbReference type="SUPFAM" id="SSF52743">
    <property type="entry name" value="Subtilisin-like"/>
    <property type="match status" value="1"/>
</dbReference>
<dbReference type="EMBL" id="BAABAB010000038">
    <property type="protein sequence ID" value="GAA3635662.1"/>
    <property type="molecule type" value="Genomic_DNA"/>
</dbReference>
<gene>
    <name evidence="7" type="ORF">GCM10022236_42820</name>
</gene>
<evidence type="ECO:0000313" key="7">
    <source>
        <dbReference type="EMBL" id="GAA3635662.1"/>
    </source>
</evidence>
<dbReference type="PANTHER" id="PTHR43806:SF11">
    <property type="entry name" value="CEREVISIN-RELATED"/>
    <property type="match status" value="1"/>
</dbReference>
<name>A0ABP7AMR2_9ACTN</name>
<organism evidence="7 8">
    <name type="scientific">Microlunatus ginsengisoli</name>
    <dbReference type="NCBI Taxonomy" id="363863"/>
    <lineage>
        <taxon>Bacteria</taxon>
        <taxon>Bacillati</taxon>
        <taxon>Actinomycetota</taxon>
        <taxon>Actinomycetes</taxon>
        <taxon>Propionibacteriales</taxon>
        <taxon>Propionibacteriaceae</taxon>
        <taxon>Microlunatus</taxon>
    </lineage>
</organism>
<dbReference type="PANTHER" id="PTHR43806">
    <property type="entry name" value="PEPTIDASE S8"/>
    <property type="match status" value="1"/>
</dbReference>
<reference evidence="8" key="1">
    <citation type="journal article" date="2019" name="Int. J. Syst. Evol. Microbiol.">
        <title>The Global Catalogue of Microorganisms (GCM) 10K type strain sequencing project: providing services to taxonomists for standard genome sequencing and annotation.</title>
        <authorList>
            <consortium name="The Broad Institute Genomics Platform"/>
            <consortium name="The Broad Institute Genome Sequencing Center for Infectious Disease"/>
            <person name="Wu L."/>
            <person name="Ma J."/>
        </authorList>
    </citation>
    <scope>NUCLEOTIDE SEQUENCE [LARGE SCALE GENOMIC DNA]</scope>
    <source>
        <strain evidence="8">JCM 16929</strain>
    </source>
</reference>
<keyword evidence="2" id="KW-0645">Protease</keyword>
<evidence type="ECO:0000256" key="4">
    <source>
        <dbReference type="ARBA" id="ARBA00022825"/>
    </source>
</evidence>
<comment type="similarity">
    <text evidence="1 5">Belongs to the peptidase S8 family.</text>
</comment>
<dbReference type="Proteomes" id="UP001501490">
    <property type="component" value="Unassembled WGS sequence"/>
</dbReference>
<feature type="domain" description="Peptidase S8/S53" evidence="6">
    <location>
        <begin position="91"/>
        <end position="331"/>
    </location>
</feature>
<evidence type="ECO:0000256" key="1">
    <source>
        <dbReference type="ARBA" id="ARBA00011073"/>
    </source>
</evidence>
<dbReference type="InterPro" id="IPR050131">
    <property type="entry name" value="Peptidase_S8_subtilisin-like"/>
</dbReference>
<dbReference type="PROSITE" id="PS51892">
    <property type="entry name" value="SUBTILASE"/>
    <property type="match status" value="1"/>
</dbReference>
<keyword evidence="8" id="KW-1185">Reference proteome</keyword>
<dbReference type="Pfam" id="PF00082">
    <property type="entry name" value="Peptidase_S8"/>
    <property type="match status" value="1"/>
</dbReference>
<keyword evidence="3" id="KW-0378">Hydrolase</keyword>
<dbReference type="InterPro" id="IPR000209">
    <property type="entry name" value="Peptidase_S8/S53_dom"/>
</dbReference>
<dbReference type="PROSITE" id="PS00138">
    <property type="entry name" value="SUBTILASE_SER"/>
    <property type="match status" value="1"/>
</dbReference>
<keyword evidence="4" id="KW-0720">Serine protease</keyword>
<comment type="caution">
    <text evidence="5">Lacks conserved residue(s) required for the propagation of feature annotation.</text>
</comment>
<protein>
    <recommendedName>
        <fullName evidence="6">Peptidase S8/S53 domain-containing protein</fullName>
    </recommendedName>
</protein>
<evidence type="ECO:0000256" key="2">
    <source>
        <dbReference type="ARBA" id="ARBA00022670"/>
    </source>
</evidence>
<evidence type="ECO:0000256" key="3">
    <source>
        <dbReference type="ARBA" id="ARBA00022801"/>
    </source>
</evidence>
<sequence length="664" mass="71389">MYLPPEPPQPPDFTDIGNINPAQLYLGPSTSNGGANGVDAFVGWGVSGGDGAGIAICDIEYDWHLRHGEFRANLGLRMLGNDPLNPFGGPSTRDHGTSVVGIYGSRDNGVGTKGIAFNAAKFCASVFTQNPIPFYNIPGAISAAMATLSPGDIIVLEQHIPGPNHDPAGPSQNGFVPVEWDRSTYDSVRTATSNGFIVVEAAGNGGQNLDANVYRNSDNHRPFRTENGSGAILVGAGDPRTRQRLAFSNFGSRVDVQAWGRNVLTTAYDATKADAWSSDGPNLLYTSRFSGTSSATPIVAGVCASLQGIHLARFGRVATVDEILQLLLETDSAQAGNLSQHIGPLPNLRRSIGLLDRSIPRQPEIDPASGSFPLPCLVSIYDRPGNTQGYDFKTWYTTDGTDPVEGAANSRQVIGYGFEELRLNMPATQRVRARTFFTADLNGERVSSPTTQANIVVYRPVAGPTGVRASNGEFIDKIVISWNPLPPATHYDVFLGPAMIKLNSSPIVTQSFDHQGALGSAGVADYYVRATLANDRVTAFSGPARGRYGLAPLTVTASKGDFPDYVLVAWSYPAWNPFSKDIEFEVFRSTIADFSQAESIARIQPKTRSVPVGNRVVQVSDGIDTEYKDTSAQPNQNYAYWVLAREPNRAYETPLSNSEIGFRS</sequence>
<dbReference type="InterPro" id="IPR036852">
    <property type="entry name" value="Peptidase_S8/S53_dom_sf"/>
</dbReference>